<accession>A0A6N2SLS3</accession>
<proteinExistence type="predicted"/>
<protein>
    <submittedName>
        <fullName evidence="1">Uncharacterized protein</fullName>
    </submittedName>
</protein>
<dbReference type="EMBL" id="CACRSU010000011">
    <property type="protein sequence ID" value="VYS93488.1"/>
    <property type="molecule type" value="Genomic_DNA"/>
</dbReference>
<gene>
    <name evidence="1" type="ORF">BILFYP9_01148</name>
</gene>
<reference evidence="1" key="1">
    <citation type="submission" date="2019-11" db="EMBL/GenBank/DDBJ databases">
        <authorList>
            <person name="Feng L."/>
        </authorList>
    </citation>
    <scope>NUCLEOTIDE SEQUENCE</scope>
    <source>
        <strain evidence="1">BintestinalisLFYP9</strain>
    </source>
</reference>
<sequence length="35" mass="4449">MEFHHERFVLKKYFRNFARSKDINERNCITKTNFK</sequence>
<dbReference type="AlphaFoldDB" id="A0A6N2SLS3"/>
<evidence type="ECO:0000313" key="1">
    <source>
        <dbReference type="EMBL" id="VYS93488.1"/>
    </source>
</evidence>
<name>A0A6N2SLS3_9BACE</name>
<organism evidence="1">
    <name type="scientific">Bacteroides intestinalis</name>
    <dbReference type="NCBI Taxonomy" id="329854"/>
    <lineage>
        <taxon>Bacteria</taxon>
        <taxon>Pseudomonadati</taxon>
        <taxon>Bacteroidota</taxon>
        <taxon>Bacteroidia</taxon>
        <taxon>Bacteroidales</taxon>
        <taxon>Bacteroidaceae</taxon>
        <taxon>Bacteroides</taxon>
    </lineage>
</organism>